<dbReference type="Proteomes" id="UP000789759">
    <property type="component" value="Unassembled WGS sequence"/>
</dbReference>
<accession>A0A9N9PKA9</accession>
<evidence type="ECO:0000313" key="3">
    <source>
        <dbReference type="Proteomes" id="UP000789759"/>
    </source>
</evidence>
<reference evidence="2" key="1">
    <citation type="submission" date="2021-06" db="EMBL/GenBank/DDBJ databases">
        <authorList>
            <person name="Kallberg Y."/>
            <person name="Tangrot J."/>
            <person name="Rosling A."/>
        </authorList>
    </citation>
    <scope>NUCLEOTIDE SEQUENCE</scope>
    <source>
        <strain evidence="2">FL966</strain>
    </source>
</reference>
<evidence type="ECO:0000313" key="2">
    <source>
        <dbReference type="EMBL" id="CAG8824689.1"/>
    </source>
</evidence>
<gene>
    <name evidence="2" type="ORF">CPELLU_LOCUS20024</name>
</gene>
<dbReference type="AlphaFoldDB" id="A0A9N9PKA9"/>
<organism evidence="2 3">
    <name type="scientific">Cetraspora pellucida</name>
    <dbReference type="NCBI Taxonomy" id="1433469"/>
    <lineage>
        <taxon>Eukaryota</taxon>
        <taxon>Fungi</taxon>
        <taxon>Fungi incertae sedis</taxon>
        <taxon>Mucoromycota</taxon>
        <taxon>Glomeromycotina</taxon>
        <taxon>Glomeromycetes</taxon>
        <taxon>Diversisporales</taxon>
        <taxon>Gigasporaceae</taxon>
        <taxon>Cetraspora</taxon>
    </lineage>
</organism>
<sequence length="309" mass="36356">YITKEPYKGLVLELLQPKEEPKYTKEVNQEVKEPKVRIPKDYPVKKFLLETWKKQLKTNIIQTENLIKLQNQTYYSTFLAYYYKYESKELSSLEKEELKKAKEKLLTKLQEVGQEVTEIIEEEKLTRVSITIAPDTTPAPYTIKVKVPRRHRFIRTISEEELSCLIIYSHELQDYSTYNLANTRLSEKRQDNKTTNILKMAQPERNELEIKFTEMGMDNTLTIFGKFSGNPDLGYTMQQPDYDSGADLPKAYWNMKFFKRIKSVIYTKLHGTARRLLTTNPNVNCYFRVIANQNELNNLKDSTNYPITA</sequence>
<name>A0A9N9PKA9_9GLOM</name>
<dbReference type="EMBL" id="CAJVQA010054664">
    <property type="protein sequence ID" value="CAG8824689.1"/>
    <property type="molecule type" value="Genomic_DNA"/>
</dbReference>
<feature type="non-terminal residue" evidence="2">
    <location>
        <position position="1"/>
    </location>
</feature>
<evidence type="ECO:0000256" key="1">
    <source>
        <dbReference type="SAM" id="Coils"/>
    </source>
</evidence>
<keyword evidence="3" id="KW-1185">Reference proteome</keyword>
<comment type="caution">
    <text evidence="2">The sequence shown here is derived from an EMBL/GenBank/DDBJ whole genome shotgun (WGS) entry which is preliminary data.</text>
</comment>
<keyword evidence="1" id="KW-0175">Coiled coil</keyword>
<protein>
    <submittedName>
        <fullName evidence="2">24819_t:CDS:1</fullName>
    </submittedName>
</protein>
<feature type="non-terminal residue" evidence="2">
    <location>
        <position position="309"/>
    </location>
</feature>
<dbReference type="OrthoDB" id="2422081at2759"/>
<proteinExistence type="predicted"/>
<feature type="coiled-coil region" evidence="1">
    <location>
        <begin position="95"/>
        <end position="122"/>
    </location>
</feature>